<proteinExistence type="predicted"/>
<dbReference type="AlphaFoldDB" id="A0A8S1SUZ2"/>
<comment type="caution">
    <text evidence="1">The sequence shown here is derived from an EMBL/GenBank/DDBJ whole genome shotgun (WGS) entry which is preliminary data.</text>
</comment>
<dbReference type="Proteomes" id="UP000683925">
    <property type="component" value="Unassembled WGS sequence"/>
</dbReference>
<evidence type="ECO:0000313" key="1">
    <source>
        <dbReference type="EMBL" id="CAD8144765.1"/>
    </source>
</evidence>
<accession>A0A8S1SUZ2</accession>
<keyword evidence="2" id="KW-1185">Reference proteome</keyword>
<dbReference type="OrthoDB" id="310263at2759"/>
<evidence type="ECO:0000313" key="2">
    <source>
        <dbReference type="Proteomes" id="UP000683925"/>
    </source>
</evidence>
<name>A0A8S1SUZ2_PAROT</name>
<protein>
    <submittedName>
        <fullName evidence="1">Uncharacterized protein</fullName>
    </submittedName>
</protein>
<gene>
    <name evidence="1" type="ORF">POCTA_138.1.T0160322</name>
</gene>
<sequence length="195" mass="22896">MQEAQRIKASNKIHLENKFTLKKSQLLDSIRIQISQVQDELEESFIKDKSEVINLKTRIIALQKQVDSNNDLILEQETIIQQLMFKLKAQEHQQLPRKQLNVDQDLLFEFEQELSQLKALSHKLRQKANRLCSYFVCLQLYTADLGLKIQQDDFDSNLLFMPKIPDHSSLISSLQESEKRLKEKLEQQGCKSQRD</sequence>
<reference evidence="1" key="1">
    <citation type="submission" date="2021-01" db="EMBL/GenBank/DDBJ databases">
        <authorList>
            <consortium name="Genoscope - CEA"/>
            <person name="William W."/>
        </authorList>
    </citation>
    <scope>NUCLEOTIDE SEQUENCE</scope>
</reference>
<dbReference type="EMBL" id="CAJJDP010000016">
    <property type="protein sequence ID" value="CAD8144765.1"/>
    <property type="molecule type" value="Genomic_DNA"/>
</dbReference>
<organism evidence="1 2">
    <name type="scientific">Paramecium octaurelia</name>
    <dbReference type="NCBI Taxonomy" id="43137"/>
    <lineage>
        <taxon>Eukaryota</taxon>
        <taxon>Sar</taxon>
        <taxon>Alveolata</taxon>
        <taxon>Ciliophora</taxon>
        <taxon>Intramacronucleata</taxon>
        <taxon>Oligohymenophorea</taxon>
        <taxon>Peniculida</taxon>
        <taxon>Parameciidae</taxon>
        <taxon>Paramecium</taxon>
    </lineage>
</organism>